<evidence type="ECO:0000256" key="1">
    <source>
        <dbReference type="SAM" id="SignalP"/>
    </source>
</evidence>
<keyword evidence="3" id="KW-1185">Reference proteome</keyword>
<reference evidence="2" key="1">
    <citation type="submission" date="2017-09" db="EMBL/GenBank/DDBJ databases">
        <title>Polyketide synthases of a Diaporthe helianthi virulent isolate.</title>
        <authorList>
            <person name="Baroncelli R."/>
        </authorList>
    </citation>
    <scope>NUCLEOTIDE SEQUENCE [LARGE SCALE GENOMIC DNA]</scope>
    <source>
        <strain evidence="2">7/96</strain>
    </source>
</reference>
<dbReference type="Proteomes" id="UP000094444">
    <property type="component" value="Unassembled WGS sequence"/>
</dbReference>
<accession>A0A2P5HGW9</accession>
<feature type="chain" id="PRO_5015136897" evidence="1">
    <location>
        <begin position="27"/>
        <end position="208"/>
    </location>
</feature>
<gene>
    <name evidence="2" type="ORF">DHEL01_v212117</name>
</gene>
<proteinExistence type="predicted"/>
<dbReference type="EMBL" id="MAVT02002230">
    <property type="protein sequence ID" value="POS69490.1"/>
    <property type="molecule type" value="Genomic_DNA"/>
</dbReference>
<feature type="signal peptide" evidence="1">
    <location>
        <begin position="1"/>
        <end position="26"/>
    </location>
</feature>
<dbReference type="OrthoDB" id="3437375at2759"/>
<dbReference type="InParanoid" id="A0A2P5HGW9"/>
<keyword evidence="1" id="KW-0732">Signal</keyword>
<protein>
    <submittedName>
        <fullName evidence="2">Uncharacterized protein</fullName>
    </submittedName>
</protein>
<comment type="caution">
    <text evidence="2">The sequence shown here is derived from an EMBL/GenBank/DDBJ whole genome shotgun (WGS) entry which is preliminary data.</text>
</comment>
<name>A0A2P5HGW9_DIAHE</name>
<evidence type="ECO:0000313" key="3">
    <source>
        <dbReference type="Proteomes" id="UP000094444"/>
    </source>
</evidence>
<organism evidence="2 3">
    <name type="scientific">Diaporthe helianthi</name>
    <dbReference type="NCBI Taxonomy" id="158607"/>
    <lineage>
        <taxon>Eukaryota</taxon>
        <taxon>Fungi</taxon>
        <taxon>Dikarya</taxon>
        <taxon>Ascomycota</taxon>
        <taxon>Pezizomycotina</taxon>
        <taxon>Sordariomycetes</taxon>
        <taxon>Sordariomycetidae</taxon>
        <taxon>Diaporthales</taxon>
        <taxon>Diaporthaceae</taxon>
        <taxon>Diaporthe</taxon>
    </lineage>
</organism>
<evidence type="ECO:0000313" key="2">
    <source>
        <dbReference type="EMBL" id="POS69490.1"/>
    </source>
</evidence>
<dbReference type="AlphaFoldDB" id="A0A2P5HGW9"/>
<sequence>METLIMGHILGAVLLLLTALGRQASAADMVHPPSSVAYVTKDNSLHHVYVVGPDPSGRAAVGTALTKLGYVQRGVVSDGILGLRSSMVGEEEDPMSKGRGSYSYTEVPTLDGDLVDMLSHVPSLPADGNYTVANQGSLNSTAMVHEGSRTLLSRRRMGNSPDSGGELLKLSIDSSEAHGLQAEKWVELCSFLGLGYSTVERLKLWQFP</sequence>